<dbReference type="AlphaFoldDB" id="A0A699S1R0"/>
<evidence type="ECO:0008006" key="2">
    <source>
        <dbReference type="Google" id="ProtNLM"/>
    </source>
</evidence>
<evidence type="ECO:0000313" key="1">
    <source>
        <dbReference type="EMBL" id="GFC90948.1"/>
    </source>
</evidence>
<protein>
    <recommendedName>
        <fullName evidence="2">Reverse transcriptase domain-containing protein</fullName>
    </recommendedName>
</protein>
<dbReference type="EMBL" id="BKCJ011129016">
    <property type="protein sequence ID" value="GFC90948.1"/>
    <property type="molecule type" value="Genomic_DNA"/>
</dbReference>
<gene>
    <name evidence="1" type="ORF">Tci_862918</name>
</gene>
<name>A0A699S1R0_TANCI</name>
<comment type="caution">
    <text evidence="1">The sequence shown here is derived from an EMBL/GenBank/DDBJ whole genome shotgun (WGS) entry which is preliminary data.</text>
</comment>
<sequence length="167" mass="18485">MKGNDAILKNMQTNMTSLTNSNLELKNMFGQFMKMNTASSLGSGTLPGNTITNPKEDLKGITTRRGTAYPGPTIPTASSFSSESPILDFEPLNSPIIEPVASPVSALRPNQRPLIPYPSRLQDQKLRDKANEQREKFFQNFKDLNFNISFADALILMPKFGPFIKAC</sequence>
<accession>A0A699S1R0</accession>
<reference evidence="1" key="1">
    <citation type="journal article" date="2019" name="Sci. Rep.">
        <title>Draft genome of Tanacetum cinerariifolium, the natural source of mosquito coil.</title>
        <authorList>
            <person name="Yamashiro T."/>
            <person name="Shiraishi A."/>
            <person name="Satake H."/>
            <person name="Nakayama K."/>
        </authorList>
    </citation>
    <scope>NUCLEOTIDE SEQUENCE</scope>
</reference>
<proteinExistence type="predicted"/>
<organism evidence="1">
    <name type="scientific">Tanacetum cinerariifolium</name>
    <name type="common">Dalmatian daisy</name>
    <name type="synonym">Chrysanthemum cinerariifolium</name>
    <dbReference type="NCBI Taxonomy" id="118510"/>
    <lineage>
        <taxon>Eukaryota</taxon>
        <taxon>Viridiplantae</taxon>
        <taxon>Streptophyta</taxon>
        <taxon>Embryophyta</taxon>
        <taxon>Tracheophyta</taxon>
        <taxon>Spermatophyta</taxon>
        <taxon>Magnoliopsida</taxon>
        <taxon>eudicotyledons</taxon>
        <taxon>Gunneridae</taxon>
        <taxon>Pentapetalae</taxon>
        <taxon>asterids</taxon>
        <taxon>campanulids</taxon>
        <taxon>Asterales</taxon>
        <taxon>Asteraceae</taxon>
        <taxon>Asteroideae</taxon>
        <taxon>Anthemideae</taxon>
        <taxon>Anthemidinae</taxon>
        <taxon>Tanacetum</taxon>
    </lineage>
</organism>